<feature type="chain" id="PRO_5043179841" description="Protein kinase domain-containing protein" evidence="15">
    <location>
        <begin position="18"/>
        <end position="715"/>
    </location>
</feature>
<keyword evidence="19" id="KW-1185">Reference proteome</keyword>
<keyword evidence="5 15" id="KW-0732">Signal</keyword>
<evidence type="ECO:0000259" key="16">
    <source>
        <dbReference type="PROSITE" id="PS50011"/>
    </source>
</evidence>
<keyword evidence="3 12" id="KW-0245">EGF-like domain</keyword>
<dbReference type="OrthoDB" id="674570at2759"/>
<evidence type="ECO:0000256" key="7">
    <source>
        <dbReference type="ARBA" id="ARBA00022741"/>
    </source>
</evidence>
<dbReference type="PROSITE" id="PS01187">
    <property type="entry name" value="EGF_CA"/>
    <property type="match status" value="1"/>
</dbReference>
<keyword evidence="14" id="KW-0472">Membrane</keyword>
<keyword evidence="14" id="KW-1133">Transmembrane helix</keyword>
<evidence type="ECO:0000256" key="2">
    <source>
        <dbReference type="ARBA" id="ARBA00022527"/>
    </source>
</evidence>
<keyword evidence="9 13" id="KW-0067">ATP-binding</keyword>
<dbReference type="InterPro" id="IPR001245">
    <property type="entry name" value="Ser-Thr/Tyr_kinase_cat_dom"/>
</dbReference>
<evidence type="ECO:0000256" key="6">
    <source>
        <dbReference type="ARBA" id="ARBA00022737"/>
    </source>
</evidence>
<evidence type="ECO:0008006" key="20">
    <source>
        <dbReference type="Google" id="ProtNLM"/>
    </source>
</evidence>
<keyword evidence="14" id="KW-0812">Transmembrane</keyword>
<evidence type="ECO:0000256" key="12">
    <source>
        <dbReference type="PROSITE-ProRule" id="PRU00076"/>
    </source>
</evidence>
<keyword evidence="6" id="KW-0677">Repeat</keyword>
<keyword evidence="10" id="KW-1015">Disulfide bond</keyword>
<dbReference type="PROSITE" id="PS00107">
    <property type="entry name" value="PROTEIN_KINASE_ATP"/>
    <property type="match status" value="1"/>
</dbReference>
<dbReference type="Gene3D" id="2.10.25.10">
    <property type="entry name" value="Laminin"/>
    <property type="match status" value="1"/>
</dbReference>
<dbReference type="AlphaFoldDB" id="A0A3B6RD30"/>
<dbReference type="FunFam" id="3.30.200.20:FF:000581">
    <property type="entry name" value="Wall-associated receptor kinase 3"/>
    <property type="match status" value="1"/>
</dbReference>
<dbReference type="InterPro" id="IPR025287">
    <property type="entry name" value="WAK_GUB"/>
</dbReference>
<keyword evidence="2" id="KW-0723">Serine/threonine-protein kinase</keyword>
<protein>
    <recommendedName>
        <fullName evidence="20">Protein kinase domain-containing protein</fullName>
    </recommendedName>
</protein>
<dbReference type="InterPro" id="IPR018097">
    <property type="entry name" value="EGF_Ca-bd_CS"/>
</dbReference>
<evidence type="ECO:0000256" key="14">
    <source>
        <dbReference type="SAM" id="Phobius"/>
    </source>
</evidence>
<dbReference type="SMART" id="SM00220">
    <property type="entry name" value="S_TKc"/>
    <property type="match status" value="1"/>
</dbReference>
<dbReference type="Proteomes" id="UP000019116">
    <property type="component" value="Chromosome 7A"/>
</dbReference>
<dbReference type="InterPro" id="IPR000152">
    <property type="entry name" value="EGF-type_Asp/Asn_hydroxyl_site"/>
</dbReference>
<keyword evidence="4" id="KW-0808">Transferase</keyword>
<feature type="binding site" evidence="13">
    <location>
        <position position="469"/>
    </location>
    <ligand>
        <name>ATP</name>
        <dbReference type="ChEBI" id="CHEBI:30616"/>
    </ligand>
</feature>
<dbReference type="InterPro" id="IPR045274">
    <property type="entry name" value="WAK-like"/>
</dbReference>
<dbReference type="PROSITE" id="PS50011">
    <property type="entry name" value="PROTEIN_KINASE_DOM"/>
    <property type="match status" value="1"/>
</dbReference>
<reference evidence="18" key="1">
    <citation type="submission" date="2018-08" db="EMBL/GenBank/DDBJ databases">
        <authorList>
            <person name="Rossello M."/>
        </authorList>
    </citation>
    <scope>NUCLEOTIDE SEQUENCE [LARGE SCALE GENOMIC DNA]</scope>
    <source>
        <strain evidence="18">cv. Chinese Spring</strain>
    </source>
</reference>
<evidence type="ECO:0000256" key="11">
    <source>
        <dbReference type="ARBA" id="ARBA00023180"/>
    </source>
</evidence>
<feature type="domain" description="EGF-like" evidence="17">
    <location>
        <begin position="324"/>
        <end position="374"/>
    </location>
</feature>
<accession>A0A3B6RD30</accession>
<evidence type="ECO:0000256" key="3">
    <source>
        <dbReference type="ARBA" id="ARBA00022536"/>
    </source>
</evidence>
<dbReference type="InterPro" id="IPR008271">
    <property type="entry name" value="Ser/Thr_kinase_AS"/>
</dbReference>
<dbReference type="Gene3D" id="1.10.510.10">
    <property type="entry name" value="Transferase(Phosphotransferase) domain 1"/>
    <property type="match status" value="1"/>
</dbReference>
<dbReference type="EnsemblPlants" id="TraesCS7A02G103000.1">
    <property type="protein sequence ID" value="TraesCS7A02G103000.1"/>
    <property type="gene ID" value="TraesCS7A02G103000"/>
</dbReference>
<dbReference type="OMA" id="TISPRCL"/>
<feature type="transmembrane region" description="Helical" evidence="14">
    <location>
        <begin position="383"/>
        <end position="403"/>
    </location>
</feature>
<dbReference type="InterPro" id="IPR000719">
    <property type="entry name" value="Prot_kinase_dom"/>
</dbReference>
<dbReference type="SMR" id="A0A3B6RD30"/>
<dbReference type="PROSITE" id="PS00010">
    <property type="entry name" value="ASX_HYDROXYL"/>
    <property type="match status" value="1"/>
</dbReference>
<dbReference type="SUPFAM" id="SSF56112">
    <property type="entry name" value="Protein kinase-like (PK-like)"/>
    <property type="match status" value="1"/>
</dbReference>
<evidence type="ECO:0000256" key="15">
    <source>
        <dbReference type="SAM" id="SignalP"/>
    </source>
</evidence>
<evidence type="ECO:0000256" key="5">
    <source>
        <dbReference type="ARBA" id="ARBA00022729"/>
    </source>
</evidence>
<sequence length="715" mass="78932">MWMVILLLAGRLAAAIAEQEPPITIHPDCPSQCGDMSIPYPFGMKPGCFLPGFEVTCNDTFIPHRAFIAYGAFQQSMTGFYTPPDQGNETFVLNDGLVNTPMELMDISLSSAYVRAYAMVSSDCKINSTHHSFVRRRTYAPAPSFLISASHNVLIGVGLNVEAELSDSMHGTFGTEISRCTSLPTRVIAKDGPCRGQGCCEAALPNDVPFIAPVADKKRTEWWRAGTNCSTAMLVHKGWYNYSSADVYGGEAYFSNKFPKGVPQVFDFAIGNGSCPAQGQPSPQGYACLSGNSSCLDATNRTGYVCKCWEHYDGNPYVPGGCQDIDECVLRERHPQLQALYPCSSGGICKDRLGGYDCPCKPGMKGDGKTGTCTEKFPLPAKVAVGVVGGISIAFVLVLFVLFMSERKKMRQSFIRNGGPLLEKINNIKIFREAELKRITKNYSHVLGSGAFGVVYKGFLDDRHIAVKKSKNITKAQKDQFTNEVIVQSRVIHKNIVRLIGCCLEVDVPILVYEFISNGSLEDILYDKSRIPLTIDQRLVIAAESAEGLAYMHSKTSANIQHGDVKPANILLDDTYTPKISDFGISRLIARGDAQHSEEVIGDNNYMDPVYRETGLLTDKSDVYSFGLVLFELITGKKANCGDNCSFVLNHLGTYTRDNRANVMYDMKIKEEKDFELLQILAEIARKCLHHNVEERPEMTDIAESLQNIRKARNK</sequence>
<dbReference type="CDD" id="cd00054">
    <property type="entry name" value="EGF_CA"/>
    <property type="match status" value="1"/>
</dbReference>
<dbReference type="InterPro" id="IPR000742">
    <property type="entry name" value="EGF"/>
</dbReference>
<comment type="caution">
    <text evidence="12">Lacks conserved residue(s) required for the propagation of feature annotation.</text>
</comment>
<dbReference type="GO" id="GO:0005886">
    <property type="term" value="C:plasma membrane"/>
    <property type="evidence" value="ECO:0000318"/>
    <property type="project" value="GO_Central"/>
</dbReference>
<evidence type="ECO:0000256" key="9">
    <source>
        <dbReference type="ARBA" id="ARBA00022840"/>
    </source>
</evidence>
<dbReference type="Gramene" id="TraesCAD_scaffold_039512_01G000600.1">
    <property type="protein sequence ID" value="TraesCAD_scaffold_039512_01G000600.1"/>
    <property type="gene ID" value="TraesCAD_scaffold_039512_01G000600"/>
</dbReference>
<dbReference type="InterPro" id="IPR011009">
    <property type="entry name" value="Kinase-like_dom_sf"/>
</dbReference>
<evidence type="ECO:0000256" key="1">
    <source>
        <dbReference type="ARBA" id="ARBA00004479"/>
    </source>
</evidence>
<evidence type="ECO:0000256" key="10">
    <source>
        <dbReference type="ARBA" id="ARBA00023157"/>
    </source>
</evidence>
<feature type="domain" description="Protein kinase" evidence="16">
    <location>
        <begin position="441"/>
        <end position="709"/>
    </location>
</feature>
<dbReference type="Gramene" id="TraesKAR7A01G0047180.1">
    <property type="protein sequence ID" value="cds.TraesKAR7A01G0047180.1"/>
    <property type="gene ID" value="TraesKAR7A01G0047180"/>
</dbReference>
<dbReference type="InterPro" id="IPR017441">
    <property type="entry name" value="Protein_kinase_ATP_BS"/>
</dbReference>
<reference evidence="18" key="2">
    <citation type="submission" date="2018-10" db="UniProtKB">
        <authorList>
            <consortium name="EnsemblPlants"/>
        </authorList>
    </citation>
    <scope>IDENTIFICATION</scope>
</reference>
<dbReference type="PANTHER" id="PTHR27005:SF249">
    <property type="entry name" value="OS10G0116600 PROTEIN"/>
    <property type="match status" value="1"/>
</dbReference>
<evidence type="ECO:0000256" key="8">
    <source>
        <dbReference type="ARBA" id="ARBA00022777"/>
    </source>
</evidence>
<dbReference type="SMART" id="SM00179">
    <property type="entry name" value="EGF_CA"/>
    <property type="match status" value="1"/>
</dbReference>
<dbReference type="PANTHER" id="PTHR27005">
    <property type="entry name" value="WALL-ASSOCIATED RECEPTOR KINASE-LIKE 21"/>
    <property type="match status" value="1"/>
</dbReference>
<dbReference type="Gramene" id="TraesCLE_scaffold_034489_01G000100.1">
    <property type="protein sequence ID" value="TraesCLE_scaffold_034489_01G000100.1"/>
    <property type="gene ID" value="TraesCLE_scaffold_034489_01G000100"/>
</dbReference>
<comment type="subcellular location">
    <subcellularLocation>
        <location evidence="1">Membrane</location>
        <topology evidence="1">Single-pass type I membrane protein</topology>
    </subcellularLocation>
</comment>
<dbReference type="FunFam" id="1.10.510.10:FF:000474">
    <property type="entry name" value="Wall-associated receptor kinase 3"/>
    <property type="match status" value="1"/>
</dbReference>
<dbReference type="GO" id="GO:0030247">
    <property type="term" value="F:polysaccharide binding"/>
    <property type="evidence" value="ECO:0007669"/>
    <property type="project" value="InterPro"/>
</dbReference>
<dbReference type="Gene3D" id="3.30.200.20">
    <property type="entry name" value="Phosphorylase Kinase, domain 1"/>
    <property type="match status" value="1"/>
</dbReference>
<name>A0A3B6RD30_WHEAT</name>
<dbReference type="Gramene" id="TraesCS7A03G0244400.1">
    <property type="protein sequence ID" value="TraesCS7A03G0244400.1.CDS"/>
    <property type="gene ID" value="TraesCS7A03G0244400"/>
</dbReference>
<dbReference type="Gramene" id="TraesWEE_scaffold_094012_01G000300.1">
    <property type="protein sequence ID" value="TraesWEE_scaffold_094012_01G000300.1"/>
    <property type="gene ID" value="TraesWEE_scaffold_094012_01G000300"/>
</dbReference>
<dbReference type="Pfam" id="PF13947">
    <property type="entry name" value="GUB_WAK_bind"/>
    <property type="match status" value="1"/>
</dbReference>
<dbReference type="SMART" id="SM00181">
    <property type="entry name" value="EGF"/>
    <property type="match status" value="2"/>
</dbReference>
<evidence type="ECO:0000259" key="17">
    <source>
        <dbReference type="PROSITE" id="PS50026"/>
    </source>
</evidence>
<dbReference type="PaxDb" id="4565-Traes_7AS_3D476FBB7.1"/>
<evidence type="ECO:0000313" key="19">
    <source>
        <dbReference type="Proteomes" id="UP000019116"/>
    </source>
</evidence>
<dbReference type="STRING" id="4565.A0A3B6RD30"/>
<dbReference type="PROSITE" id="PS00108">
    <property type="entry name" value="PROTEIN_KINASE_ST"/>
    <property type="match status" value="1"/>
</dbReference>
<evidence type="ECO:0000256" key="4">
    <source>
        <dbReference type="ARBA" id="ARBA00022679"/>
    </source>
</evidence>
<evidence type="ECO:0000313" key="18">
    <source>
        <dbReference type="EnsemblPlants" id="TraesCS7A02G103000.1"/>
    </source>
</evidence>
<dbReference type="Pfam" id="PF07714">
    <property type="entry name" value="PK_Tyr_Ser-Thr"/>
    <property type="match status" value="1"/>
</dbReference>
<gene>
    <name evidence="18" type="primary">LOC123150184</name>
</gene>
<dbReference type="GO" id="GO:0005509">
    <property type="term" value="F:calcium ion binding"/>
    <property type="evidence" value="ECO:0007669"/>
    <property type="project" value="InterPro"/>
</dbReference>
<evidence type="ECO:0000256" key="13">
    <source>
        <dbReference type="PROSITE-ProRule" id="PRU10141"/>
    </source>
</evidence>
<dbReference type="PROSITE" id="PS50026">
    <property type="entry name" value="EGF_3"/>
    <property type="match status" value="1"/>
</dbReference>
<keyword evidence="11" id="KW-0325">Glycoprotein</keyword>
<keyword evidence="8" id="KW-0418">Kinase</keyword>
<keyword evidence="7 13" id="KW-0547">Nucleotide-binding</keyword>
<dbReference type="InterPro" id="IPR009030">
    <property type="entry name" value="Growth_fac_rcpt_cys_sf"/>
</dbReference>
<dbReference type="InterPro" id="IPR001881">
    <property type="entry name" value="EGF-like_Ca-bd_dom"/>
</dbReference>
<dbReference type="Gramene" id="TraesROB_scaffold_060345_01G000100.1">
    <property type="protein sequence ID" value="TraesROB_scaffold_060345_01G000100.1"/>
    <property type="gene ID" value="TraesROB_scaffold_060345_01G000100"/>
</dbReference>
<dbReference type="GO" id="GO:0007166">
    <property type="term" value="P:cell surface receptor signaling pathway"/>
    <property type="evidence" value="ECO:0000318"/>
    <property type="project" value="GO_Central"/>
</dbReference>
<dbReference type="SUPFAM" id="SSF57184">
    <property type="entry name" value="Growth factor receptor domain"/>
    <property type="match status" value="1"/>
</dbReference>
<dbReference type="Gramene" id="TraesCS7A02G103000.1">
    <property type="protein sequence ID" value="TraesCS7A02G103000.1"/>
    <property type="gene ID" value="TraesCS7A02G103000"/>
</dbReference>
<proteinExistence type="predicted"/>
<organism evidence="18">
    <name type="scientific">Triticum aestivum</name>
    <name type="common">Wheat</name>
    <dbReference type="NCBI Taxonomy" id="4565"/>
    <lineage>
        <taxon>Eukaryota</taxon>
        <taxon>Viridiplantae</taxon>
        <taxon>Streptophyta</taxon>
        <taxon>Embryophyta</taxon>
        <taxon>Tracheophyta</taxon>
        <taxon>Spermatophyta</taxon>
        <taxon>Magnoliopsida</taxon>
        <taxon>Liliopsida</taxon>
        <taxon>Poales</taxon>
        <taxon>Poaceae</taxon>
        <taxon>BOP clade</taxon>
        <taxon>Pooideae</taxon>
        <taxon>Triticodae</taxon>
        <taxon>Triticeae</taxon>
        <taxon>Triticinae</taxon>
        <taxon>Triticum</taxon>
    </lineage>
</organism>
<feature type="signal peptide" evidence="15">
    <location>
        <begin position="1"/>
        <end position="17"/>
    </location>
</feature>
<dbReference type="GO" id="GO:0004674">
    <property type="term" value="F:protein serine/threonine kinase activity"/>
    <property type="evidence" value="ECO:0007669"/>
    <property type="project" value="UniProtKB-KW"/>
</dbReference>
<dbReference type="Gramene" id="TraesLDM7A03G03841310.1">
    <property type="protein sequence ID" value="TraesLDM7A03G03841310.1"/>
    <property type="gene ID" value="TraesLDM7A03G03841310"/>
</dbReference>
<dbReference type="GO" id="GO:0005524">
    <property type="term" value="F:ATP binding"/>
    <property type="evidence" value="ECO:0007669"/>
    <property type="project" value="UniProtKB-UniRule"/>
</dbReference>